<name>A0A6J5IVU2_9BURK</name>
<dbReference type="InterPro" id="IPR036514">
    <property type="entry name" value="SGNH_hydro_sf"/>
</dbReference>
<dbReference type="EMBL" id="CABWIL020000006">
    <property type="protein sequence ID" value="CAB3962898.1"/>
    <property type="molecule type" value="Genomic_DNA"/>
</dbReference>
<dbReference type="GO" id="GO:0016788">
    <property type="term" value="F:hydrolase activity, acting on ester bonds"/>
    <property type="evidence" value="ECO:0007669"/>
    <property type="project" value="UniProtKB-ARBA"/>
</dbReference>
<dbReference type="Gene3D" id="3.40.50.1110">
    <property type="entry name" value="SGNH hydrolase"/>
    <property type="match status" value="1"/>
</dbReference>
<dbReference type="Proteomes" id="UP000494301">
    <property type="component" value="Unassembled WGS sequence"/>
</dbReference>
<proteinExistence type="predicted"/>
<sequence length="742" mass="80472">MDYTTSPDYGVAANGQRLHQDAKSPATVISRRDLNMLIWSLMEVLKAAGISGKEFSPGDPDSYQRFLRSLRRLFADAPATAAAIEALTDGQVAGLIGFPTRAEMDANLAYPDNTIALVTNDADPANNSYFRKVGESGTGSWVMSDYPSQATIEDLQNRLATAESQTVVLQVADVDGFVFVQMLQDGTLETPGLRLGPRVLANDTFGMESGTEAALRMVDADGFWIDVVGDDGKLPGALETGRADGVRVVDSEGFYVELLDPAGNAIGHGRVDRDNEVYGARNSRNLALSAAVKSTLNSIVCPWAWDYNHIAFYGQSLEASYETWPALSRVSRYASNVMVGGSVRPVTDTGAFDPVGGNPAFQPLIAVVQDESTGALLSDAQVAALPRGNMARGESPAVGAVNFAKRLHNQRVGKLDDASRYFVATSSGVGGRTIEALSKGAEPDLWRRLVGAVQLARDNATAAGKTYGIGAFVWIQGEWNYDPAIGGDTTKEGYKAKLAQLRRDFQADCVAGIAAQNVQPTFITYQTGAGYTRDENDLAIGMAQWEFSLENPGCYLATPVYPFTDKNGHLDSNGSRWFGLQLGKVMHRIVEMRQDWRPLSPRRAIVTGRVVSIDFHVPEPPLRFSLPYVVSAAQDYADKGFTVLDDNGRVPISEARIVLDTIVELVCTRDFVGQVKVRYADKTYHWGNGCLCDSDATIAPDNYEYEAGRGFYPEANVQALVGKPYPLSNWCVAFSITPDTTY</sequence>
<accession>A0A6J5IVU2</accession>
<dbReference type="SUPFAM" id="SSF52266">
    <property type="entry name" value="SGNH hydrolase"/>
    <property type="match status" value="1"/>
</dbReference>
<protein>
    <submittedName>
        <fullName evidence="1">Bacteriophage tail fiber protein</fullName>
    </submittedName>
</protein>
<organism evidence="1 2">
    <name type="scientific">Burkholderia aenigmatica</name>
    <dbReference type="NCBI Taxonomy" id="2015348"/>
    <lineage>
        <taxon>Bacteria</taxon>
        <taxon>Pseudomonadati</taxon>
        <taxon>Pseudomonadota</taxon>
        <taxon>Betaproteobacteria</taxon>
        <taxon>Burkholderiales</taxon>
        <taxon>Burkholderiaceae</taxon>
        <taxon>Burkholderia</taxon>
        <taxon>Burkholderia cepacia complex</taxon>
    </lineage>
</organism>
<reference evidence="1 2" key="1">
    <citation type="submission" date="2020-04" db="EMBL/GenBank/DDBJ databases">
        <authorList>
            <person name="Depoorter E."/>
        </authorList>
    </citation>
    <scope>NUCLEOTIDE SEQUENCE [LARGE SCALE GENOMIC DNA]</scope>
    <source>
        <strain evidence="1 2">BCC0217</strain>
    </source>
</reference>
<evidence type="ECO:0000313" key="1">
    <source>
        <dbReference type="EMBL" id="CAB3962898.1"/>
    </source>
</evidence>
<evidence type="ECO:0000313" key="2">
    <source>
        <dbReference type="Proteomes" id="UP000494301"/>
    </source>
</evidence>
<dbReference type="AlphaFoldDB" id="A0A6J5IVU2"/>
<dbReference type="RefSeq" id="WP_006484129.1">
    <property type="nucleotide sequence ID" value="NZ_CABVQF010000057.1"/>
</dbReference>
<gene>
    <name evidence="1" type="ORF">BLA3211_01968</name>
</gene>